<dbReference type="PANTHER" id="PTHR48100:SF37">
    <property type="entry name" value="PHOSPHOGLYCERATE MUTASE FAMILY PROTEIN"/>
    <property type="match status" value="1"/>
</dbReference>
<evidence type="ECO:0000313" key="2">
    <source>
        <dbReference type="Proteomes" id="UP000836841"/>
    </source>
</evidence>
<dbReference type="GO" id="GO:0005737">
    <property type="term" value="C:cytoplasm"/>
    <property type="evidence" value="ECO:0007669"/>
    <property type="project" value="TreeGrafter"/>
</dbReference>
<protein>
    <submittedName>
        <fullName evidence="1">Uncharacterized protein</fullName>
    </submittedName>
</protein>
<dbReference type="PANTHER" id="PTHR48100">
    <property type="entry name" value="BROAD-SPECIFICITY PHOSPHATASE YOR283W-RELATED"/>
    <property type="match status" value="1"/>
</dbReference>
<dbReference type="InterPro" id="IPR050275">
    <property type="entry name" value="PGM_Phosphatase"/>
</dbReference>
<proteinExistence type="predicted"/>
<evidence type="ECO:0000313" key="1">
    <source>
        <dbReference type="EMBL" id="CAH2035054.1"/>
    </source>
</evidence>
<sequence length="259" mass="30418">MRVENGKTYSFWWDNWSPFGKLQDFIVSANGSRMGIPLEATLDDLYRDGLWRLPPARSDNQVLVQAHLTMLNLTTNEDYYEWEINNLTLHLYPTGLIYDILRNLSPQVTWWKIWNSIAQRCRFNSPRTWMLCLLAMQNLSGSKESYLKPSFFKPSVSLRNDATLVFYSPGLYPCDRRKSISTYRTCFSEIDFTMIESDEDALWQAEERENLEEVSTRGLIFVKRLWERPEKEIAVVSHGIFLQQTLRALHVNLISILFI</sequence>
<dbReference type="Proteomes" id="UP000836841">
    <property type="component" value="Chromosome 1"/>
</dbReference>
<name>A0AAU9RBL7_THLAR</name>
<keyword evidence="2" id="KW-1185">Reference proteome</keyword>
<reference evidence="1 2" key="1">
    <citation type="submission" date="2022-03" db="EMBL/GenBank/DDBJ databases">
        <authorList>
            <person name="Nunn A."/>
            <person name="Chopra R."/>
            <person name="Nunn A."/>
            <person name="Contreras Garrido A."/>
        </authorList>
    </citation>
    <scope>NUCLEOTIDE SEQUENCE [LARGE SCALE GENOMIC DNA]</scope>
</reference>
<dbReference type="EMBL" id="OU466857">
    <property type="protein sequence ID" value="CAH2035054.1"/>
    <property type="molecule type" value="Genomic_DNA"/>
</dbReference>
<gene>
    <name evidence="1" type="ORF">TAV2_LOCUS1469</name>
</gene>
<dbReference type="SUPFAM" id="SSF53254">
    <property type="entry name" value="Phosphoglycerate mutase-like"/>
    <property type="match status" value="1"/>
</dbReference>
<dbReference type="GO" id="GO:0016791">
    <property type="term" value="F:phosphatase activity"/>
    <property type="evidence" value="ECO:0007669"/>
    <property type="project" value="TreeGrafter"/>
</dbReference>
<dbReference type="Gene3D" id="3.40.50.1240">
    <property type="entry name" value="Phosphoglycerate mutase-like"/>
    <property type="match status" value="1"/>
</dbReference>
<dbReference type="InterPro" id="IPR029033">
    <property type="entry name" value="His_PPase_superfam"/>
</dbReference>
<organism evidence="1 2">
    <name type="scientific">Thlaspi arvense</name>
    <name type="common">Field penny-cress</name>
    <dbReference type="NCBI Taxonomy" id="13288"/>
    <lineage>
        <taxon>Eukaryota</taxon>
        <taxon>Viridiplantae</taxon>
        <taxon>Streptophyta</taxon>
        <taxon>Embryophyta</taxon>
        <taxon>Tracheophyta</taxon>
        <taxon>Spermatophyta</taxon>
        <taxon>Magnoliopsida</taxon>
        <taxon>eudicotyledons</taxon>
        <taxon>Gunneridae</taxon>
        <taxon>Pentapetalae</taxon>
        <taxon>rosids</taxon>
        <taxon>malvids</taxon>
        <taxon>Brassicales</taxon>
        <taxon>Brassicaceae</taxon>
        <taxon>Thlaspideae</taxon>
        <taxon>Thlaspi</taxon>
    </lineage>
</organism>
<dbReference type="AlphaFoldDB" id="A0AAU9RBL7"/>
<accession>A0AAU9RBL7</accession>